<gene>
    <name evidence="1" type="ORF">BM524_20910</name>
</gene>
<sequence length="165" mass="18555">MKFWLSFIILCSAGASFSHVNGENLANAIHIGIVKIREAQAFNSYASTSLSEFNVEIEKRASEKAKIRQTQKNKDNSFDEKSGALAYLEDVLSNATNNEKCKKGLGLLEIRVEKAKQEKDVTLSKAKQWLGYVQKNYCFGILYASDVEKLNADYLLSHYPHLEKG</sequence>
<proteinExistence type="predicted"/>
<dbReference type="Proteomes" id="UP000182101">
    <property type="component" value="Plasmid pAMCP48-600"/>
</dbReference>
<keyword evidence="1" id="KW-0614">Plasmid</keyword>
<name>A0AAC9JEX4_9ALTE</name>
<organism evidence="1 2">
    <name type="scientific">Alteromonas mediterranea</name>
    <dbReference type="NCBI Taxonomy" id="314275"/>
    <lineage>
        <taxon>Bacteria</taxon>
        <taxon>Pseudomonadati</taxon>
        <taxon>Pseudomonadota</taxon>
        <taxon>Gammaproteobacteria</taxon>
        <taxon>Alteromonadales</taxon>
        <taxon>Alteromonadaceae</taxon>
        <taxon>Alteromonas/Salinimonas group</taxon>
        <taxon>Alteromonas</taxon>
    </lineage>
</organism>
<reference evidence="1 2" key="1">
    <citation type="submission" date="2016-11" db="EMBL/GenBank/DDBJ databases">
        <title>Networking in microbes: conjugative elements and plasmids in the genus Alteromonas.</title>
        <authorList>
            <person name="Lopez-Perez M."/>
            <person name="Ramon-Marco N."/>
            <person name="Rodriguez-Valera F."/>
        </authorList>
    </citation>
    <scope>NUCLEOTIDE SEQUENCE [LARGE SCALE GENOMIC DNA]</scope>
    <source>
        <strain evidence="1 2">CP48</strain>
        <plasmid evidence="2">pamcp48-600</plasmid>
    </source>
</reference>
<dbReference type="RefSeq" id="WP_071960978.1">
    <property type="nucleotide sequence ID" value="NZ_CP018025.1"/>
</dbReference>
<accession>A0AAC9JEX4</accession>
<dbReference type="EMBL" id="CP018025">
    <property type="protein sequence ID" value="APD92364.1"/>
    <property type="molecule type" value="Genomic_DNA"/>
</dbReference>
<protein>
    <submittedName>
        <fullName evidence="1">Uncharacterized protein</fullName>
    </submittedName>
</protein>
<dbReference type="AlphaFoldDB" id="A0AAC9JEX4"/>
<evidence type="ECO:0000313" key="2">
    <source>
        <dbReference type="Proteomes" id="UP000182101"/>
    </source>
</evidence>
<geneLocation type="plasmid" evidence="2">
    <name>pamcp48-600</name>
</geneLocation>
<evidence type="ECO:0000313" key="1">
    <source>
        <dbReference type="EMBL" id="APD92364.1"/>
    </source>
</evidence>